<dbReference type="Proteomes" id="UP000178184">
    <property type="component" value="Unassembled WGS sequence"/>
</dbReference>
<accession>A0A1F6WP70</accession>
<dbReference type="EMBL" id="MFUO01000022">
    <property type="protein sequence ID" value="OGI83680.1"/>
    <property type="molecule type" value="Genomic_DNA"/>
</dbReference>
<protein>
    <recommendedName>
        <fullName evidence="4">Copper resistance protein D domain-containing protein</fullName>
    </recommendedName>
</protein>
<keyword evidence="1" id="KW-0812">Transmembrane</keyword>
<evidence type="ECO:0000256" key="1">
    <source>
        <dbReference type="SAM" id="Phobius"/>
    </source>
</evidence>
<gene>
    <name evidence="2" type="ORF">A2903_01320</name>
</gene>
<organism evidence="2 3">
    <name type="scientific">Candidatus Nomurabacteria bacterium RIFCSPLOWO2_01_FULL_33_17</name>
    <dbReference type="NCBI Taxonomy" id="1801764"/>
    <lineage>
        <taxon>Bacteria</taxon>
        <taxon>Candidatus Nomuraibacteriota</taxon>
    </lineage>
</organism>
<feature type="transmembrane region" description="Helical" evidence="1">
    <location>
        <begin position="130"/>
        <end position="152"/>
    </location>
</feature>
<reference evidence="2 3" key="1">
    <citation type="journal article" date="2016" name="Nat. Commun.">
        <title>Thousands of microbial genomes shed light on interconnected biogeochemical processes in an aquifer system.</title>
        <authorList>
            <person name="Anantharaman K."/>
            <person name="Brown C.T."/>
            <person name="Hug L.A."/>
            <person name="Sharon I."/>
            <person name="Castelle C.J."/>
            <person name="Probst A.J."/>
            <person name="Thomas B.C."/>
            <person name="Singh A."/>
            <person name="Wilkins M.J."/>
            <person name="Karaoz U."/>
            <person name="Brodie E.L."/>
            <person name="Williams K.H."/>
            <person name="Hubbard S.S."/>
            <person name="Banfield J.F."/>
        </authorList>
    </citation>
    <scope>NUCLEOTIDE SEQUENCE [LARGE SCALE GENOMIC DNA]</scope>
</reference>
<feature type="transmembrane region" description="Helical" evidence="1">
    <location>
        <begin position="307"/>
        <end position="324"/>
    </location>
</feature>
<feature type="transmembrane region" description="Helical" evidence="1">
    <location>
        <begin position="57"/>
        <end position="76"/>
    </location>
</feature>
<name>A0A1F6WP70_9BACT</name>
<dbReference type="STRING" id="1801764.A2903_01320"/>
<comment type="caution">
    <text evidence="2">The sequence shown here is derived from an EMBL/GenBank/DDBJ whole genome shotgun (WGS) entry which is preliminary data.</text>
</comment>
<sequence length="341" mass="39264">MELIWGIHLNQVLLLLKQLGLAILGASALWGFIFSIRDIRRHSSKNWIVDDWLSMKLFNLFLIGTAISSLAFFLSLPTTRALAHEGISVAATIPEIVSTFPLMIILYIFLILITCIMIMLRAKKEEKFSYLLTPFYAITFLMAFFMTSYSAWRGSFDSIQIFHFMHGFHSIFTLGSVIVLDFLFLISNRSELLKQHVYSLFPTISKVVWVGLSFDFISVFLISKYFVVTEKFLFVQTVITILIINGVLLSGPIARKMMNSVKDQAHHITAKWRRMGNIAGALSITSWLTITVMDFFKGLRLDYKELIFLYLGFFIFMFIGHLLFEYMESRKAPLTLSNEEM</sequence>
<evidence type="ECO:0008006" key="4">
    <source>
        <dbReference type="Google" id="ProtNLM"/>
    </source>
</evidence>
<feature type="transmembrane region" description="Helical" evidence="1">
    <location>
        <begin position="233"/>
        <end position="254"/>
    </location>
</feature>
<evidence type="ECO:0000313" key="2">
    <source>
        <dbReference type="EMBL" id="OGI83680.1"/>
    </source>
</evidence>
<feature type="transmembrane region" description="Helical" evidence="1">
    <location>
        <begin position="96"/>
        <end position="118"/>
    </location>
</feature>
<feature type="transmembrane region" description="Helical" evidence="1">
    <location>
        <begin position="207"/>
        <end position="227"/>
    </location>
</feature>
<keyword evidence="1" id="KW-0472">Membrane</keyword>
<dbReference type="AlphaFoldDB" id="A0A1F6WP70"/>
<feature type="transmembrane region" description="Helical" evidence="1">
    <location>
        <begin position="164"/>
        <end position="186"/>
    </location>
</feature>
<feature type="transmembrane region" description="Helical" evidence="1">
    <location>
        <begin position="275"/>
        <end position="295"/>
    </location>
</feature>
<evidence type="ECO:0000313" key="3">
    <source>
        <dbReference type="Proteomes" id="UP000178184"/>
    </source>
</evidence>
<proteinExistence type="predicted"/>
<feature type="transmembrane region" description="Helical" evidence="1">
    <location>
        <begin position="12"/>
        <end position="36"/>
    </location>
</feature>
<keyword evidence="1" id="KW-1133">Transmembrane helix</keyword>